<feature type="chain" id="PRO_5040484633" description="Mid2 domain-containing protein" evidence="3">
    <location>
        <begin position="25"/>
        <end position="1027"/>
    </location>
</feature>
<protein>
    <recommendedName>
        <fullName evidence="6">Mid2 domain-containing protein</fullName>
    </recommendedName>
</protein>
<feature type="transmembrane region" description="Helical" evidence="2">
    <location>
        <begin position="228"/>
        <end position="251"/>
    </location>
</feature>
<keyword evidence="2" id="KW-1133">Transmembrane helix</keyword>
<keyword evidence="2" id="KW-0812">Transmembrane</keyword>
<feature type="compositionally biased region" description="Polar residues" evidence="1">
    <location>
        <begin position="824"/>
        <end position="833"/>
    </location>
</feature>
<dbReference type="Proteomes" id="UP000824596">
    <property type="component" value="Unassembled WGS sequence"/>
</dbReference>
<feature type="compositionally biased region" description="Pro residues" evidence="1">
    <location>
        <begin position="295"/>
        <end position="305"/>
    </location>
</feature>
<proteinExistence type="predicted"/>
<dbReference type="AlphaFoldDB" id="A0A9P8SFH6"/>
<dbReference type="EMBL" id="JAIZPD010000012">
    <property type="protein sequence ID" value="KAH0959450.1"/>
    <property type="molecule type" value="Genomic_DNA"/>
</dbReference>
<keyword evidence="5" id="KW-1185">Reference proteome</keyword>
<feature type="compositionally biased region" description="Basic residues" evidence="1">
    <location>
        <begin position="864"/>
        <end position="878"/>
    </location>
</feature>
<feature type="region of interest" description="Disordered" evidence="1">
    <location>
        <begin position="135"/>
        <end position="223"/>
    </location>
</feature>
<feature type="compositionally biased region" description="Low complexity" evidence="1">
    <location>
        <begin position="899"/>
        <end position="909"/>
    </location>
</feature>
<feature type="region of interest" description="Disordered" evidence="1">
    <location>
        <begin position="928"/>
        <end position="1027"/>
    </location>
</feature>
<feature type="compositionally biased region" description="Pro residues" evidence="1">
    <location>
        <begin position="883"/>
        <end position="898"/>
    </location>
</feature>
<evidence type="ECO:0000256" key="1">
    <source>
        <dbReference type="SAM" id="MobiDB-lite"/>
    </source>
</evidence>
<evidence type="ECO:0000313" key="4">
    <source>
        <dbReference type="EMBL" id="KAH0959450.1"/>
    </source>
</evidence>
<feature type="compositionally biased region" description="Low complexity" evidence="1">
    <location>
        <begin position="158"/>
        <end position="203"/>
    </location>
</feature>
<feature type="compositionally biased region" description="Basic and acidic residues" evidence="1">
    <location>
        <begin position="852"/>
        <end position="863"/>
    </location>
</feature>
<dbReference type="RefSeq" id="XP_044716963.1">
    <property type="nucleotide sequence ID" value="XM_044867703.1"/>
</dbReference>
<keyword evidence="3" id="KW-0732">Signal</keyword>
<feature type="signal peptide" evidence="3">
    <location>
        <begin position="1"/>
        <end position="24"/>
    </location>
</feature>
<feature type="compositionally biased region" description="Gly residues" evidence="1">
    <location>
        <begin position="207"/>
        <end position="222"/>
    </location>
</feature>
<feature type="region of interest" description="Disordered" evidence="1">
    <location>
        <begin position="285"/>
        <end position="355"/>
    </location>
</feature>
<comment type="caution">
    <text evidence="4">The sequence shown here is derived from an EMBL/GenBank/DDBJ whole genome shotgun (WGS) entry which is preliminary data.</text>
</comment>
<evidence type="ECO:0000313" key="5">
    <source>
        <dbReference type="Proteomes" id="UP000824596"/>
    </source>
</evidence>
<accession>A0A9P8SFH6</accession>
<gene>
    <name evidence="4" type="ORF">HRG_09232</name>
</gene>
<feature type="compositionally biased region" description="Polar residues" evidence="1">
    <location>
        <begin position="964"/>
        <end position="981"/>
    </location>
</feature>
<evidence type="ECO:0000256" key="3">
    <source>
        <dbReference type="SAM" id="SignalP"/>
    </source>
</evidence>
<evidence type="ECO:0008006" key="6">
    <source>
        <dbReference type="Google" id="ProtNLM"/>
    </source>
</evidence>
<feature type="compositionally biased region" description="Polar residues" evidence="1">
    <location>
        <begin position="146"/>
        <end position="157"/>
    </location>
</feature>
<feature type="compositionally biased region" description="Low complexity" evidence="1">
    <location>
        <begin position="953"/>
        <end position="963"/>
    </location>
</feature>
<evidence type="ECO:0000256" key="2">
    <source>
        <dbReference type="SAM" id="Phobius"/>
    </source>
</evidence>
<feature type="region of interest" description="Disordered" evidence="1">
    <location>
        <begin position="695"/>
        <end position="838"/>
    </location>
</feature>
<name>A0A9P8SFH6_9HYPO</name>
<sequence>MARNPAVFGFTPLAVLLCAAAASAILLPDDVSRLVPGCAQGCFLSFLAFNYGAGGNGEVPSLGWLCSTPGDSEYTVGEGAVQCLAAEKSFGSCSQEEASPLVIYRAHRMCHGLPHAIRPTHGVVTATLILPPVGGGGQVSFPPPQSTHAMTRSAHTPSVSTSATLTANTTTRKSSTARSSTSTSSSVLSTRTRTSASEARTPTGVPIGVGDGKQQDGSGGSLTAGQKAGISVGVIGLAALAVGVIALFRFYRRRQRNPYRRSDSTEALHRRDTWGYKVDKGGSSGGNSWLARPNQPVPPPPPDNLAPPGRYVSTSWRPSAIGLAVSPGHHPTQTTTTTTTPPPPRSTPTRPLSRLLPAKPAMALGATKTPSSHPDEAACPQVRLVQASPPYARSRAPPPAPPKLHIPEHGGGGGGQHAVAGASSQPGHGHALGRSDSTMTEFEEDGRATSLSPEGRIWRPPSTSAATYYVADKHGNWVLGDPKRVSHAAEISVVTPVTAATPRPGVANALVLPAAQKALKVESRSPLLTAAEQPQPQPDGAAARTLTTRPGARAAEPPPPPPPPSAAVLTSPELRQRAFPPRPLFSSARLSQTRRPRAVSADSGVTTIATLSDDDDDGCDYDYYGYDDGGGGDDNGPPQHPESPLSPVTESPRSGAVRRSPVSYPRIVGGRRLSSRAPAGARPLLLLGAPPHLHNQYPYHHHPSLVPGHGPRPARQQQQQLAMARGGGATDDDAGPHLPDSSSTVRLVRPSTSPPDESDRGHLPSASRVASLRQAPSPYPAEQAQHRIQHGPAQRQQQPRRPPPNWTSGLPARPRPRPSRPSSVTPWLSQPRRQQGHHDPYYYYRYDDYDYDHDHDHDREHQHRYQHQQPHHHHHQRQHSLPNPQPHDTPPRPPPPQPSCSSSSASSSSLIVKRLGPARAAHMSITTTTDPLLHRPPPRPATQQHEQQHEQQHSQQQQQQQQQPSGTSGNNSRPWRRQSTPGPLYLSPELVTPRPLPGHDDDGAAAPSWVPRLTPTRRGEHLYPNVR</sequence>
<dbReference type="OrthoDB" id="3946741at2759"/>
<feature type="region of interest" description="Disordered" evidence="1">
    <location>
        <begin position="852"/>
        <end position="910"/>
    </location>
</feature>
<reference evidence="4" key="1">
    <citation type="submission" date="2021-09" db="EMBL/GenBank/DDBJ databases">
        <title>A high-quality genome of the endoparasitic fungus Hirsutella rhossiliensis with a comparison of Hirsutella genomes reveals transposable elements contributing to genome size variation.</title>
        <authorList>
            <person name="Lin R."/>
            <person name="Jiao Y."/>
            <person name="Sun X."/>
            <person name="Ling J."/>
            <person name="Xie B."/>
            <person name="Cheng X."/>
        </authorList>
    </citation>
    <scope>NUCLEOTIDE SEQUENCE</scope>
    <source>
        <strain evidence="4">HR02</strain>
    </source>
</reference>
<dbReference type="GeneID" id="68358361"/>
<feature type="compositionally biased region" description="Polar residues" evidence="1">
    <location>
        <begin position="740"/>
        <end position="755"/>
    </location>
</feature>
<feature type="compositionally biased region" description="Low complexity" evidence="1">
    <location>
        <begin position="707"/>
        <end position="724"/>
    </location>
</feature>
<feature type="region of interest" description="Disordered" evidence="1">
    <location>
        <begin position="579"/>
        <end position="663"/>
    </location>
</feature>
<organism evidence="4 5">
    <name type="scientific">Hirsutella rhossiliensis</name>
    <dbReference type="NCBI Taxonomy" id="111463"/>
    <lineage>
        <taxon>Eukaryota</taxon>
        <taxon>Fungi</taxon>
        <taxon>Dikarya</taxon>
        <taxon>Ascomycota</taxon>
        <taxon>Pezizomycotina</taxon>
        <taxon>Sordariomycetes</taxon>
        <taxon>Hypocreomycetidae</taxon>
        <taxon>Hypocreales</taxon>
        <taxon>Ophiocordycipitaceae</taxon>
        <taxon>Hirsutella</taxon>
    </lineage>
</organism>
<keyword evidence="2" id="KW-0472">Membrane</keyword>
<feature type="region of interest" description="Disordered" evidence="1">
    <location>
        <begin position="390"/>
        <end position="435"/>
    </location>
</feature>